<dbReference type="InterPro" id="IPR007337">
    <property type="entry name" value="RelB/DinJ"/>
</dbReference>
<dbReference type="Pfam" id="PF04221">
    <property type="entry name" value="RelB"/>
    <property type="match status" value="1"/>
</dbReference>
<organism evidence="1 2">
    <name type="scientific">Lentilactobacillus rapi</name>
    <dbReference type="NCBI Taxonomy" id="481723"/>
    <lineage>
        <taxon>Bacteria</taxon>
        <taxon>Bacillati</taxon>
        <taxon>Bacillota</taxon>
        <taxon>Bacilli</taxon>
        <taxon>Lactobacillales</taxon>
        <taxon>Lactobacillaceae</taxon>
        <taxon>Lentilactobacillus</taxon>
    </lineage>
</organism>
<comment type="caution">
    <text evidence="1">The sequence shown here is derived from an EMBL/GenBank/DDBJ whole genome shotgun (WGS) entry which is preliminary data.</text>
</comment>
<name>A0A512PN39_9LACO</name>
<gene>
    <name evidence="1" type="primary">orf1_3</name>
    <name evidence="1" type="ORF">LRA02_14820</name>
</gene>
<dbReference type="OrthoDB" id="9804867at2"/>
<sequence>MPTQSDEKKRIQVMMDKQLSDDVNDILSDLGLNPSIVMNALYHRIEAEGKIPFDLSLTDEERATHHLTSTIKSLDIPVIKGKKAAEKFLFGDDDEK</sequence>
<dbReference type="RefSeq" id="WP_054748659.1">
    <property type="nucleotide sequence ID" value="NZ_BKAM01000025.1"/>
</dbReference>
<dbReference type="Proteomes" id="UP000321569">
    <property type="component" value="Unassembled WGS sequence"/>
</dbReference>
<accession>A0A512PN39</accession>
<protein>
    <submittedName>
        <fullName evidence="1">DNA-damage-inducible protein J</fullName>
    </submittedName>
</protein>
<reference evidence="1 2" key="1">
    <citation type="submission" date="2019-07" db="EMBL/GenBank/DDBJ databases">
        <title>Whole genome shotgun sequence of Lactobacillus rapi NBRC 109618.</title>
        <authorList>
            <person name="Hosoyama A."/>
            <person name="Uohara A."/>
            <person name="Ohji S."/>
            <person name="Ichikawa N."/>
        </authorList>
    </citation>
    <scope>NUCLEOTIDE SEQUENCE [LARGE SCALE GENOMIC DNA]</scope>
    <source>
        <strain evidence="1 2">NBRC 109618</strain>
    </source>
</reference>
<dbReference type="GO" id="GO:0006355">
    <property type="term" value="P:regulation of DNA-templated transcription"/>
    <property type="evidence" value="ECO:0007669"/>
    <property type="project" value="InterPro"/>
</dbReference>
<evidence type="ECO:0000313" key="1">
    <source>
        <dbReference type="EMBL" id="GEP72614.1"/>
    </source>
</evidence>
<evidence type="ECO:0000313" key="2">
    <source>
        <dbReference type="Proteomes" id="UP000321569"/>
    </source>
</evidence>
<dbReference type="STRING" id="1423795.FD12_GL000155"/>
<proteinExistence type="predicted"/>
<dbReference type="Gene3D" id="1.10.1220.10">
    <property type="entry name" value="Met repressor-like"/>
    <property type="match status" value="1"/>
</dbReference>
<dbReference type="AlphaFoldDB" id="A0A512PN39"/>
<dbReference type="EMBL" id="BKAM01000025">
    <property type="protein sequence ID" value="GEP72614.1"/>
    <property type="molecule type" value="Genomic_DNA"/>
</dbReference>
<dbReference type="InterPro" id="IPR013321">
    <property type="entry name" value="Arc_rbn_hlx_hlx"/>
</dbReference>